<reference evidence="4" key="1">
    <citation type="journal article" date="2020" name="Biotechnol. Biofuels">
        <title>New insights from the biogas microbiome by comprehensive genome-resolved metagenomics of nearly 1600 species originating from multiple anaerobic digesters.</title>
        <authorList>
            <person name="Campanaro S."/>
            <person name="Treu L."/>
            <person name="Rodriguez-R L.M."/>
            <person name="Kovalovszki A."/>
            <person name="Ziels R.M."/>
            <person name="Maus I."/>
            <person name="Zhu X."/>
            <person name="Kougias P.G."/>
            <person name="Basile A."/>
            <person name="Luo G."/>
            <person name="Schluter A."/>
            <person name="Konstantinidis K.T."/>
            <person name="Angelidaki I."/>
        </authorList>
    </citation>
    <scope>NUCLEOTIDE SEQUENCE</scope>
    <source>
        <strain evidence="4">AS06rmzACSIP_7</strain>
    </source>
</reference>
<evidence type="ECO:0000256" key="3">
    <source>
        <dbReference type="ARBA" id="ARBA00023065"/>
    </source>
</evidence>
<protein>
    <recommendedName>
        <fullName evidence="6">V-type ATP synthase subunit F</fullName>
    </recommendedName>
</protein>
<sequence length="117" mass="12779">MAKAVAVGEKHLILGFKGVGFEIMVIEEADRLSRALALLAADAEVCLVLITESLAEKAPQALDEFREKSPAILTVIPTHEESRHASFAQMRKAIERSMGLDLLGKEEFSQTERGTEA</sequence>
<comment type="similarity">
    <text evidence="1">Belongs to the V-ATPase F subunit family.</text>
</comment>
<reference evidence="4" key="2">
    <citation type="submission" date="2020-01" db="EMBL/GenBank/DDBJ databases">
        <authorList>
            <person name="Campanaro S."/>
        </authorList>
    </citation>
    <scope>NUCLEOTIDE SEQUENCE</scope>
    <source>
        <strain evidence="4">AS06rmzACSIP_7</strain>
    </source>
</reference>
<evidence type="ECO:0000256" key="1">
    <source>
        <dbReference type="ARBA" id="ARBA00010148"/>
    </source>
</evidence>
<dbReference type="STRING" id="909663.GCA_000512235_01840"/>
<comment type="caution">
    <text evidence="4">The sequence shown here is derived from an EMBL/GenBank/DDBJ whole genome shotgun (WGS) entry which is preliminary data.</text>
</comment>
<dbReference type="EMBL" id="JAAYEE010000081">
    <property type="protein sequence ID" value="NLW34763.1"/>
    <property type="molecule type" value="Genomic_DNA"/>
</dbReference>
<name>A0A351U004_9BACT</name>
<accession>A0A351U004</accession>
<dbReference type="Gene3D" id="3.40.50.10580">
    <property type="entry name" value="ATPase, V1 complex, subunit F"/>
    <property type="match status" value="1"/>
</dbReference>
<organism evidence="4 5">
    <name type="scientific">Syntrophorhabdus aromaticivorans</name>
    <dbReference type="NCBI Taxonomy" id="328301"/>
    <lineage>
        <taxon>Bacteria</taxon>
        <taxon>Pseudomonadati</taxon>
        <taxon>Thermodesulfobacteriota</taxon>
        <taxon>Syntrophorhabdia</taxon>
        <taxon>Syntrophorhabdales</taxon>
        <taxon>Syntrophorhabdaceae</taxon>
        <taxon>Syntrophorhabdus</taxon>
    </lineage>
</organism>
<keyword evidence="3" id="KW-0406">Ion transport</keyword>
<dbReference type="AlphaFoldDB" id="A0A351U004"/>
<proteinExistence type="inferred from homology"/>
<keyword evidence="2" id="KW-0813">Transport</keyword>
<dbReference type="InterPro" id="IPR036906">
    <property type="entry name" value="ATPase_V1_fsu_sf"/>
</dbReference>
<evidence type="ECO:0000313" key="4">
    <source>
        <dbReference type="EMBL" id="NLW34763.1"/>
    </source>
</evidence>
<gene>
    <name evidence="4" type="ORF">GXY80_04670</name>
</gene>
<evidence type="ECO:0000313" key="5">
    <source>
        <dbReference type="Proteomes" id="UP000777265"/>
    </source>
</evidence>
<dbReference type="Proteomes" id="UP000777265">
    <property type="component" value="Unassembled WGS sequence"/>
</dbReference>
<evidence type="ECO:0008006" key="6">
    <source>
        <dbReference type="Google" id="ProtNLM"/>
    </source>
</evidence>
<dbReference type="InterPro" id="IPR008218">
    <property type="entry name" value="ATPase_V1-cplx_f_g_su"/>
</dbReference>
<evidence type="ECO:0000256" key="2">
    <source>
        <dbReference type="ARBA" id="ARBA00022448"/>
    </source>
</evidence>
<dbReference type="Pfam" id="PF01990">
    <property type="entry name" value="ATP-synt_F"/>
    <property type="match status" value="1"/>
</dbReference>
<dbReference type="GO" id="GO:0046961">
    <property type="term" value="F:proton-transporting ATPase activity, rotational mechanism"/>
    <property type="evidence" value="ECO:0007669"/>
    <property type="project" value="InterPro"/>
</dbReference>
<dbReference type="SUPFAM" id="SSF159468">
    <property type="entry name" value="AtpF-like"/>
    <property type="match status" value="1"/>
</dbReference>